<organism evidence="1 2">
    <name type="scientific">Zhouia amylolytica</name>
    <dbReference type="NCBI Taxonomy" id="376730"/>
    <lineage>
        <taxon>Bacteria</taxon>
        <taxon>Pseudomonadati</taxon>
        <taxon>Bacteroidota</taxon>
        <taxon>Flavobacteriia</taxon>
        <taxon>Flavobacteriales</taxon>
        <taxon>Flavobacteriaceae</taxon>
        <taxon>Zhouia</taxon>
    </lineage>
</organism>
<protein>
    <submittedName>
        <fullName evidence="1">Uncharacterized protein</fullName>
    </submittedName>
</protein>
<accession>A0A1I6VGC5</accession>
<dbReference type="RefSeq" id="WP_074979981.1">
    <property type="nucleotide sequence ID" value="NZ_FPAG01000009.1"/>
</dbReference>
<proteinExistence type="predicted"/>
<dbReference type="PROSITE" id="PS51257">
    <property type="entry name" value="PROKAR_LIPOPROTEIN"/>
    <property type="match status" value="1"/>
</dbReference>
<dbReference type="OrthoDB" id="1411646at2"/>
<dbReference type="Proteomes" id="UP000183209">
    <property type="component" value="Unassembled WGS sequence"/>
</dbReference>
<dbReference type="EMBL" id="FPAG01000009">
    <property type="protein sequence ID" value="SFT12710.1"/>
    <property type="molecule type" value="Genomic_DNA"/>
</dbReference>
<evidence type="ECO:0000313" key="2">
    <source>
        <dbReference type="Proteomes" id="UP000183209"/>
    </source>
</evidence>
<sequence>MKINNLIYILLIGCLGLFALQSCESDPVFPDPGFELEDTRVEIRRDTADFYDINLKMDVPNGVSSINILDATNYEVLEKIDEYNGRTKFDFQYRVDLTSFEKDTVLNYLVKVTDADDRSFNRGIRIDVKGFSFPEIKLVGGDNISVAAPAYVVKGLITTGLNAISSVQVLFEGEEQYLFESNPSEPLYEMPLKQLVFLGNLELDVEYHIDVVIVDEKGQTSTTTIKVFKGESVQRPVQINYLTTSDLLIQIKFQYDENGNMTALDYIFPNGRNYYHEFRYNDLKMVDTLLYRSTEVDGSFTFENYRYINYIPGSTEIQNIESQSFEYEEGNVVIGDVEVEADNFVYDPVKGTVLSFNTNSTVDNIYYSDPFNLGENIFGEFWQSTSYMSSNTIRRQHREDYDPVLMPTFNEGLPPFVSGNSALFEVFNDLFWHKYIMTKTVPTDPSYSGTYLREPSYTYETDNNGNITRIVKLYTSGTSFVKGKSASYSFFYE</sequence>
<dbReference type="AlphaFoldDB" id="A0A1I6VGC5"/>
<reference evidence="1 2" key="1">
    <citation type="submission" date="2016-10" db="EMBL/GenBank/DDBJ databases">
        <authorList>
            <person name="de Groot N.N."/>
        </authorList>
    </citation>
    <scope>NUCLEOTIDE SEQUENCE [LARGE SCALE GENOMIC DNA]</scope>
    <source>
        <strain evidence="1 2">CGMCC 1.6114</strain>
    </source>
</reference>
<evidence type="ECO:0000313" key="1">
    <source>
        <dbReference type="EMBL" id="SFT12710.1"/>
    </source>
</evidence>
<gene>
    <name evidence="1" type="ORF">SAMN04487906_3104</name>
</gene>
<name>A0A1I6VGC5_9FLAO</name>